<dbReference type="Gene3D" id="1.10.418.70">
    <property type="entry name" value="Intraflagellar transport protein 81, N-terminal domain"/>
    <property type="match status" value="1"/>
</dbReference>
<evidence type="ECO:0000256" key="3">
    <source>
        <dbReference type="ARBA" id="ARBA00022553"/>
    </source>
</evidence>
<organism evidence="18 19">
    <name type="scientific">Opisthorchis felineus</name>
    <dbReference type="NCBI Taxonomy" id="147828"/>
    <lineage>
        <taxon>Eukaryota</taxon>
        <taxon>Metazoa</taxon>
        <taxon>Spiralia</taxon>
        <taxon>Lophotrochozoa</taxon>
        <taxon>Platyhelminthes</taxon>
        <taxon>Trematoda</taxon>
        <taxon>Digenea</taxon>
        <taxon>Opisthorchiida</taxon>
        <taxon>Opisthorchiata</taxon>
        <taxon>Opisthorchiidae</taxon>
        <taxon>Opisthorchis</taxon>
    </lineage>
</organism>
<feature type="coiled-coil region" evidence="16">
    <location>
        <begin position="428"/>
        <end position="527"/>
    </location>
</feature>
<proteinExistence type="inferred from homology"/>
<keyword evidence="9" id="KW-0969">Cilium</keyword>
<dbReference type="GO" id="GO:0007283">
    <property type="term" value="P:spermatogenesis"/>
    <property type="evidence" value="ECO:0007669"/>
    <property type="project" value="UniProtKB-KW"/>
</dbReference>
<comment type="similarity">
    <text evidence="12">Belongs to the IFT81 family.</text>
</comment>
<dbReference type="GO" id="GO:0030154">
    <property type="term" value="P:cell differentiation"/>
    <property type="evidence" value="ECO:0007669"/>
    <property type="project" value="UniProtKB-KW"/>
</dbReference>
<keyword evidence="4" id="KW-0221">Differentiation</keyword>
<evidence type="ECO:0000256" key="9">
    <source>
        <dbReference type="ARBA" id="ARBA00023069"/>
    </source>
</evidence>
<feature type="domain" description="IFT81 calponin homology" evidence="17">
    <location>
        <begin position="3"/>
        <end position="125"/>
    </location>
</feature>
<evidence type="ECO:0000256" key="2">
    <source>
        <dbReference type="ARBA" id="ARBA00022490"/>
    </source>
</evidence>
<keyword evidence="5" id="KW-0970">Cilium biogenesis/degradation</keyword>
<dbReference type="PANTHER" id="PTHR15614">
    <property type="entry name" value="INTRAFLAGELLAR TRANSPORT PROTEIN 81 HOMOLOG"/>
    <property type="match status" value="1"/>
</dbReference>
<keyword evidence="2" id="KW-0963">Cytoplasm</keyword>
<comment type="subcellular location">
    <subcellularLocation>
        <location evidence="1">Cytoplasm</location>
        <location evidence="1">Cytoskeleton</location>
        <location evidence="1">Cilium basal body</location>
    </subcellularLocation>
</comment>
<gene>
    <name evidence="18" type="ORF">CRM22_006877</name>
</gene>
<evidence type="ECO:0000256" key="1">
    <source>
        <dbReference type="ARBA" id="ARBA00004120"/>
    </source>
</evidence>
<dbReference type="InterPro" id="IPR041146">
    <property type="entry name" value="IFT81_CH"/>
</dbReference>
<dbReference type="GO" id="GO:0060271">
    <property type="term" value="P:cilium assembly"/>
    <property type="evidence" value="ECO:0007669"/>
    <property type="project" value="InterPro"/>
</dbReference>
<dbReference type="AlphaFoldDB" id="A0A4S2LRE1"/>
<keyword evidence="10" id="KW-0206">Cytoskeleton</keyword>
<evidence type="ECO:0000256" key="6">
    <source>
        <dbReference type="ARBA" id="ARBA00022871"/>
    </source>
</evidence>
<keyword evidence="3" id="KW-0597">Phosphoprotein</keyword>
<evidence type="ECO:0000256" key="14">
    <source>
        <dbReference type="ARBA" id="ARBA00073058"/>
    </source>
</evidence>
<dbReference type="InterPro" id="IPR043016">
    <property type="entry name" value="IFT81_N_sf"/>
</dbReference>
<evidence type="ECO:0000256" key="13">
    <source>
        <dbReference type="ARBA" id="ARBA00055755"/>
    </source>
</evidence>
<dbReference type="FunFam" id="1.10.418.70:FF:000001">
    <property type="entry name" value="Intraflagellar transport protein 81 homolog"/>
    <property type="match status" value="1"/>
</dbReference>
<keyword evidence="7" id="KW-0007">Acetylation</keyword>
<evidence type="ECO:0000256" key="11">
    <source>
        <dbReference type="ARBA" id="ARBA00023273"/>
    </source>
</evidence>
<evidence type="ECO:0000256" key="16">
    <source>
        <dbReference type="SAM" id="Coils"/>
    </source>
</evidence>
<keyword evidence="6" id="KW-0744">Spermatogenesis</keyword>
<comment type="caution">
    <text evidence="18">The sequence shown here is derived from an EMBL/GenBank/DDBJ whole genome shotgun (WGS) entry which is preliminary data.</text>
</comment>
<dbReference type="OrthoDB" id="276029at2759"/>
<feature type="coiled-coil region" evidence="16">
    <location>
        <begin position="639"/>
        <end position="666"/>
    </location>
</feature>
<dbReference type="InterPro" id="IPR029600">
    <property type="entry name" value="IFT81"/>
</dbReference>
<evidence type="ECO:0000256" key="12">
    <source>
        <dbReference type="ARBA" id="ARBA00043983"/>
    </source>
</evidence>
<evidence type="ECO:0000256" key="10">
    <source>
        <dbReference type="ARBA" id="ARBA00023212"/>
    </source>
</evidence>
<dbReference type="EMBL" id="SJOL01007141">
    <property type="protein sequence ID" value="TGZ63548.1"/>
    <property type="molecule type" value="Genomic_DNA"/>
</dbReference>
<dbReference type="GO" id="GO:0042073">
    <property type="term" value="P:intraciliary transport"/>
    <property type="evidence" value="ECO:0007669"/>
    <property type="project" value="InterPro"/>
</dbReference>
<dbReference type="PANTHER" id="PTHR15614:SF2">
    <property type="entry name" value="INTRAFLAGELLAR TRANSPORT PROTEIN 81 HOMOLOG"/>
    <property type="match status" value="1"/>
</dbReference>
<evidence type="ECO:0000259" key="17">
    <source>
        <dbReference type="Pfam" id="PF18383"/>
    </source>
</evidence>
<evidence type="ECO:0000313" key="18">
    <source>
        <dbReference type="EMBL" id="TGZ63548.1"/>
    </source>
</evidence>
<sequence length="717" mass="81739">MGETIRFITQKLNAEPFRKSLNLISFDALEPLQLLQLINDVIAEIDPKQKVDIREESSAQTAIRIYEALRVYRYKCPTDQTELSEFRKGLVTGDKAVIYPILEWLLQRIPELKTRAYLARFLVKLQIPAVFMQDEEISCLYQQYDSLVASFKDAHRKLESLKYGGLTTSEVKKDISAMQDEKDQLHKRVDRMKKKLEAFPTSLMMLEMAKKLRIEREREAKVAKQIHEQKTMIASLGQRVQHIQQQVKEIRKAATGSTPGILLQKLEEEVRVNQYMVSDKLPRELEAVKKHIDDLNRVVPQPAMGQGFLDQLNQQLREVNSQTNRLIEKRMASCEPLDDKISIFRQQAGIVSRKKAAAAEALAVARDNLAVIERRIGETKAQLLQANGGSDDAYVAAGDVGTKGSSEGRSIGTMGLKADEFQRYVAKLRSKNTVYKQKRSQLSELRAERSILTRTVERLRAEEAEAKRVLAATEASQGISGYWETQNNLEKVSEQMSALNEQKGVTLEEMSQIVQQLTNRINAKRSQLAPILRELRPLRQKAQEISQVHQEKKAAYDALAAGRETQTVRLEQDVRAAREAGKIEESRFHYLSSVMGIARVQQYKLQEEMRGYLAAGNPMNATTVDTSGAGTNERRKSYREIYTRKINEQEALTRTLKEEQKQLTENQASGLRQVSLWRDLVHLLDAKMVAREEDQARQKAGGEYADVKKIEEDRLLL</sequence>
<protein>
    <recommendedName>
        <fullName evidence="14">Intraflagellar transport protein 81 homolog</fullName>
    </recommendedName>
    <alternativeName>
        <fullName evidence="15">Carnitine deficiency-associated protein expressed in ventricle 1</fullName>
    </alternativeName>
</protein>
<name>A0A4S2LRE1_OPIFE</name>
<comment type="function">
    <text evidence="13">Component of the intraflagellar transport (IFT) complex B: together with IFT74, forms a tubulin-binding module that specifically mediates transport of tubulin within the cilium. Binds tubulin via its CH (calponin-homology)-like region. Required for ciliogenesis. Required for proper regulation of SHH signaling. Plays an important role during spermatogenesis by modulating the assembly and elongation of the sperm flagella.</text>
</comment>
<evidence type="ECO:0000256" key="5">
    <source>
        <dbReference type="ARBA" id="ARBA00022794"/>
    </source>
</evidence>
<reference evidence="18 19" key="1">
    <citation type="journal article" date="2019" name="BMC Genomics">
        <title>New insights from Opisthorchis felineus genome: update on genomics of the epidemiologically important liver flukes.</title>
        <authorList>
            <person name="Ershov N.I."/>
            <person name="Mordvinov V.A."/>
            <person name="Prokhortchouk E.B."/>
            <person name="Pakharukova M.Y."/>
            <person name="Gunbin K.V."/>
            <person name="Ustyantsev K."/>
            <person name="Genaev M.A."/>
            <person name="Blinov A.G."/>
            <person name="Mazur A."/>
            <person name="Boulygina E."/>
            <person name="Tsygankova S."/>
            <person name="Khrameeva E."/>
            <person name="Chekanov N."/>
            <person name="Fan G."/>
            <person name="Xiao A."/>
            <person name="Zhang H."/>
            <person name="Xu X."/>
            <person name="Yang H."/>
            <person name="Solovyev V."/>
            <person name="Lee S.M."/>
            <person name="Liu X."/>
            <person name="Afonnikov D.A."/>
            <person name="Skryabin K.G."/>
        </authorList>
    </citation>
    <scope>NUCLEOTIDE SEQUENCE [LARGE SCALE GENOMIC DNA]</scope>
    <source>
        <strain evidence="18">AK-0245</strain>
        <tissue evidence="18">Whole organism</tissue>
    </source>
</reference>
<evidence type="ECO:0000256" key="7">
    <source>
        <dbReference type="ARBA" id="ARBA00022990"/>
    </source>
</evidence>
<dbReference type="Pfam" id="PF18383">
    <property type="entry name" value="IFT81_CH"/>
    <property type="match status" value="1"/>
</dbReference>
<keyword evidence="8 16" id="KW-0175">Coiled coil</keyword>
<keyword evidence="11" id="KW-0966">Cell projection</keyword>
<dbReference type="GO" id="GO:0036064">
    <property type="term" value="C:ciliary basal body"/>
    <property type="evidence" value="ECO:0007669"/>
    <property type="project" value="TreeGrafter"/>
</dbReference>
<accession>A0A4S2LRE1</accession>
<keyword evidence="19" id="KW-1185">Reference proteome</keyword>
<dbReference type="Proteomes" id="UP000308267">
    <property type="component" value="Unassembled WGS sequence"/>
</dbReference>
<dbReference type="STRING" id="147828.A0A4S2LRE1"/>
<dbReference type="GO" id="GO:0015631">
    <property type="term" value="F:tubulin binding"/>
    <property type="evidence" value="ECO:0007669"/>
    <property type="project" value="InterPro"/>
</dbReference>
<evidence type="ECO:0000313" key="19">
    <source>
        <dbReference type="Proteomes" id="UP000308267"/>
    </source>
</evidence>
<dbReference type="GO" id="GO:0030992">
    <property type="term" value="C:intraciliary transport particle B"/>
    <property type="evidence" value="ECO:0007669"/>
    <property type="project" value="InterPro"/>
</dbReference>
<evidence type="ECO:0000256" key="15">
    <source>
        <dbReference type="ARBA" id="ARBA00079903"/>
    </source>
</evidence>
<evidence type="ECO:0000256" key="8">
    <source>
        <dbReference type="ARBA" id="ARBA00023054"/>
    </source>
</evidence>
<evidence type="ECO:0000256" key="4">
    <source>
        <dbReference type="ARBA" id="ARBA00022782"/>
    </source>
</evidence>